<organism evidence="2">
    <name type="scientific">Human papillomavirus</name>
    <dbReference type="NCBI Taxonomy" id="10566"/>
    <lineage>
        <taxon>Viruses</taxon>
        <taxon>Monodnaviria</taxon>
        <taxon>Shotokuvirae</taxon>
        <taxon>Cossaviricota</taxon>
        <taxon>Papovaviricetes</taxon>
        <taxon>Zurhausenvirales</taxon>
        <taxon>Papillomaviridae</taxon>
    </lineage>
</organism>
<reference evidence="2" key="1">
    <citation type="journal article" date="2018" name="Nat. Med.">
        <title>Expanded skin virome in DOCK8-deficient patients.</title>
        <authorList>
            <consortium name="NISC Comparative Sequencing Program"/>
            <person name="Tirosh O."/>
            <person name="Conlan S."/>
            <person name="Deming C."/>
            <person name="Lee-Lin S.Q."/>
            <person name="Huang X."/>
            <person name="Su H.C."/>
            <person name="Freeman A.F."/>
            <person name="Segre J.A."/>
            <person name="Kong H.H."/>
        </authorList>
    </citation>
    <scope>NUCLEOTIDE SEQUENCE</scope>
    <source>
        <strain evidence="2">HPV-mSK_250</strain>
    </source>
</reference>
<evidence type="ECO:0000256" key="1">
    <source>
        <dbReference type="SAM" id="MobiDB-lite"/>
    </source>
</evidence>
<sequence length="156" mass="17999">MASFIKSILETLYTFNYLTLIHKDMGPVDNGLLNLNKLLFLPLLLALQGDQAQSPGKPPNTPRPTRRSALEDLRRGALGLPRPRPPVTFSYDDDEKENHDPETPNQTAELPEREEDIRLSKNLAQLQRRWEEDIDLLREQVLHEFSAFKKRLGIHH</sequence>
<proteinExistence type="predicted"/>
<feature type="region of interest" description="Disordered" evidence="1">
    <location>
        <begin position="50"/>
        <end position="112"/>
    </location>
</feature>
<dbReference type="EMBL" id="MH777389">
    <property type="protein sequence ID" value="QAB13993.1"/>
    <property type="molecule type" value="Genomic_DNA"/>
</dbReference>
<name>A0A3R5X7L1_9PAPI</name>
<protein>
    <submittedName>
        <fullName evidence="2">E4 protein</fullName>
    </submittedName>
</protein>
<accession>A0A3R5X7L1</accession>
<evidence type="ECO:0000313" key="2">
    <source>
        <dbReference type="EMBL" id="QAB13993.1"/>
    </source>
</evidence>